<dbReference type="PANTHER" id="PTHR36439">
    <property type="entry name" value="BLL4334 PROTEIN"/>
    <property type="match status" value="1"/>
</dbReference>
<gene>
    <name evidence="1" type="ORF">ACFFGH_28895</name>
</gene>
<dbReference type="SUPFAM" id="SSF160379">
    <property type="entry name" value="SP0830-like"/>
    <property type="match status" value="1"/>
</dbReference>
<organism evidence="1 2">
    <name type="scientific">Lysobacter korlensis</name>
    <dbReference type="NCBI Taxonomy" id="553636"/>
    <lineage>
        <taxon>Bacteria</taxon>
        <taxon>Pseudomonadati</taxon>
        <taxon>Pseudomonadota</taxon>
        <taxon>Gammaproteobacteria</taxon>
        <taxon>Lysobacterales</taxon>
        <taxon>Lysobacteraceae</taxon>
        <taxon>Lysobacter</taxon>
    </lineage>
</organism>
<dbReference type="PIRSF" id="PIRSF008502">
    <property type="entry name" value="UCP008502"/>
    <property type="match status" value="1"/>
</dbReference>
<protein>
    <submittedName>
        <fullName evidence="1">DUF1697 domain-containing protein</fullName>
    </submittedName>
</protein>
<accession>A0ABV6RY13</accession>
<comment type="caution">
    <text evidence="1">The sequence shown here is derived from an EMBL/GenBank/DDBJ whole genome shotgun (WGS) entry which is preliminary data.</text>
</comment>
<dbReference type="PANTHER" id="PTHR36439:SF1">
    <property type="entry name" value="DUF1697 DOMAIN-CONTAINING PROTEIN"/>
    <property type="match status" value="1"/>
</dbReference>
<dbReference type="Proteomes" id="UP001589896">
    <property type="component" value="Unassembled WGS sequence"/>
</dbReference>
<dbReference type="Gene3D" id="3.30.70.1280">
    <property type="entry name" value="SP0830-like domains"/>
    <property type="match status" value="1"/>
</dbReference>
<name>A0ABV6RY13_9GAMM</name>
<dbReference type="RefSeq" id="WP_386675303.1">
    <property type="nucleotide sequence ID" value="NZ_JBHLTG010000009.1"/>
</dbReference>
<dbReference type="EMBL" id="JBHLTG010000009">
    <property type="protein sequence ID" value="MFC0681870.1"/>
    <property type="molecule type" value="Genomic_DNA"/>
</dbReference>
<dbReference type="Pfam" id="PF08002">
    <property type="entry name" value="DUF1697"/>
    <property type="match status" value="1"/>
</dbReference>
<proteinExistence type="predicted"/>
<evidence type="ECO:0000313" key="1">
    <source>
        <dbReference type="EMBL" id="MFC0681870.1"/>
    </source>
</evidence>
<keyword evidence="2" id="KW-1185">Reference proteome</keyword>
<dbReference type="InterPro" id="IPR012545">
    <property type="entry name" value="DUF1697"/>
</dbReference>
<reference evidence="1 2" key="1">
    <citation type="submission" date="2024-09" db="EMBL/GenBank/DDBJ databases">
        <authorList>
            <person name="Sun Q."/>
            <person name="Mori K."/>
        </authorList>
    </citation>
    <scope>NUCLEOTIDE SEQUENCE [LARGE SCALE GENOMIC DNA]</scope>
    <source>
        <strain evidence="1 2">KCTC 23076</strain>
    </source>
</reference>
<sequence length="175" mass="19266">MTRWIALLRGVNVGGITVRSADLRDLFRELGFANVSTVLASGNVLFDSEDAADDLKPRIERALGERFRYDAWIVLIDRATLERIAAAFPFERADEQFTPYVVFGSDPALLRDLADAAGVPDPAVESVVLGDGALYWRVVKGRTIDSPVGKLLAKGKYRTTTTNRNLRTVEKLLAA</sequence>
<evidence type="ECO:0000313" key="2">
    <source>
        <dbReference type="Proteomes" id="UP001589896"/>
    </source>
</evidence>